<sequence length="300" mass="31583">MSTPQPPEAASSAPSSVAVIIPAKDEAERIAATVASALTIPGADLVLVVDDGSTDDTGRRAREAGAQVVTHSTNRGKAQAMMTGSYAVRNREISQLEPGAHPRHRALLFIDGDLEDTAAATAPLAQPVLAGEADATIAILPAQKRKGGGFGLVVGLAKSGIERLSGFRATQPLSGMRCMTREAFDATQPFAAGWGVETGMTIDLVWAGMRVREVECDLQHRVTGRDLKAQLHRAAQYRDVARALAAREVRARLTGGRRRTVEQTPVPRPDGPRDPQSTVSGESAASSGRQTPHTSQDGTA</sequence>
<gene>
    <name evidence="13" type="ORF">K8V08_05785</name>
</gene>
<comment type="cofactor">
    <cofactor evidence="1">
        <name>Mn(2+)</name>
        <dbReference type="ChEBI" id="CHEBI:29035"/>
    </cofactor>
</comment>
<evidence type="ECO:0000256" key="6">
    <source>
        <dbReference type="ARBA" id="ARBA00022842"/>
    </source>
</evidence>
<dbReference type="PANTHER" id="PTHR48090:SF10">
    <property type="entry name" value="GLUCOSYL-3-PHOSPHOGLYCERATE SYNTHASE"/>
    <property type="match status" value="1"/>
</dbReference>
<dbReference type="AlphaFoldDB" id="A0A921SNI6"/>
<proteinExistence type="inferred from homology"/>
<evidence type="ECO:0000256" key="10">
    <source>
        <dbReference type="ARBA" id="ARBA00048997"/>
    </source>
</evidence>
<dbReference type="Pfam" id="PF00535">
    <property type="entry name" value="Glycos_transf_2"/>
    <property type="match status" value="1"/>
</dbReference>
<comment type="caution">
    <text evidence="13">The sequence shown here is derived from an EMBL/GenBank/DDBJ whole genome shotgun (WGS) entry which is preliminary data.</text>
</comment>
<evidence type="ECO:0000256" key="2">
    <source>
        <dbReference type="ARBA" id="ARBA00001946"/>
    </source>
</evidence>
<comment type="similarity">
    <text evidence="3">Belongs to the glycosyltransferase 2 family.</text>
</comment>
<feature type="region of interest" description="Disordered" evidence="11">
    <location>
        <begin position="254"/>
        <end position="300"/>
    </location>
</feature>
<reference evidence="13" key="2">
    <citation type="submission" date="2021-09" db="EMBL/GenBank/DDBJ databases">
        <authorList>
            <person name="Gilroy R."/>
        </authorList>
    </citation>
    <scope>NUCLEOTIDE SEQUENCE</scope>
    <source>
        <strain evidence="13">ChiGjej5B5-7349</strain>
    </source>
</reference>
<dbReference type="Proteomes" id="UP000784435">
    <property type="component" value="Unassembled WGS sequence"/>
</dbReference>
<dbReference type="PANTHER" id="PTHR48090">
    <property type="entry name" value="UNDECAPRENYL-PHOSPHATE 4-DEOXY-4-FORMAMIDO-L-ARABINOSE TRANSFERASE-RELATED"/>
    <property type="match status" value="1"/>
</dbReference>
<dbReference type="EMBL" id="DYUK01000121">
    <property type="protein sequence ID" value="HJG79903.1"/>
    <property type="molecule type" value="Genomic_DNA"/>
</dbReference>
<dbReference type="InterPro" id="IPR050256">
    <property type="entry name" value="Glycosyltransferase_2"/>
</dbReference>
<dbReference type="GO" id="GO:0016757">
    <property type="term" value="F:glycosyltransferase activity"/>
    <property type="evidence" value="ECO:0007669"/>
    <property type="project" value="UniProtKB-KW"/>
</dbReference>
<evidence type="ECO:0000256" key="9">
    <source>
        <dbReference type="ARBA" id="ARBA00048689"/>
    </source>
</evidence>
<evidence type="ECO:0000256" key="4">
    <source>
        <dbReference type="ARBA" id="ARBA00022676"/>
    </source>
</evidence>
<dbReference type="EC" id="2.4.1.266" evidence="7"/>
<comment type="cofactor">
    <cofactor evidence="2">
        <name>Mg(2+)</name>
        <dbReference type="ChEBI" id="CHEBI:18420"/>
    </cofactor>
</comment>
<evidence type="ECO:0000313" key="14">
    <source>
        <dbReference type="Proteomes" id="UP000784435"/>
    </source>
</evidence>
<feature type="compositionally biased region" description="Polar residues" evidence="11">
    <location>
        <begin position="275"/>
        <end position="300"/>
    </location>
</feature>
<comment type="catalytic activity">
    <reaction evidence="9">
        <text>(2R)-3-phosphoglycerate + UDP-alpha-D-glucose = (2R)-2-O-(alpha-D-glucopyranosyl)-3-phospho-glycerate + UDP + H(+)</text>
        <dbReference type="Rhea" id="RHEA:31319"/>
        <dbReference type="ChEBI" id="CHEBI:15378"/>
        <dbReference type="ChEBI" id="CHEBI:58223"/>
        <dbReference type="ChEBI" id="CHEBI:58272"/>
        <dbReference type="ChEBI" id="CHEBI:58885"/>
        <dbReference type="ChEBI" id="CHEBI:62600"/>
        <dbReference type="EC" id="2.4.1.266"/>
    </reaction>
    <physiologicalReaction direction="left-to-right" evidence="9">
        <dbReference type="Rhea" id="RHEA:31320"/>
    </physiologicalReaction>
</comment>
<keyword evidence="6" id="KW-0460">Magnesium</keyword>
<dbReference type="InterPro" id="IPR029044">
    <property type="entry name" value="Nucleotide-diphossugar_trans"/>
</dbReference>
<feature type="domain" description="Glycosyltransferase 2-like" evidence="12">
    <location>
        <begin position="19"/>
        <end position="152"/>
    </location>
</feature>
<evidence type="ECO:0000256" key="11">
    <source>
        <dbReference type="SAM" id="MobiDB-lite"/>
    </source>
</evidence>
<evidence type="ECO:0000256" key="8">
    <source>
        <dbReference type="ARBA" id="ARBA00040894"/>
    </source>
</evidence>
<dbReference type="CDD" id="cd04179">
    <property type="entry name" value="DPM_DPG-synthase_like"/>
    <property type="match status" value="1"/>
</dbReference>
<evidence type="ECO:0000256" key="3">
    <source>
        <dbReference type="ARBA" id="ARBA00006739"/>
    </source>
</evidence>
<evidence type="ECO:0000259" key="12">
    <source>
        <dbReference type="Pfam" id="PF00535"/>
    </source>
</evidence>
<evidence type="ECO:0000256" key="7">
    <source>
        <dbReference type="ARBA" id="ARBA00039022"/>
    </source>
</evidence>
<evidence type="ECO:0000313" key="13">
    <source>
        <dbReference type="EMBL" id="HJG79903.1"/>
    </source>
</evidence>
<dbReference type="InterPro" id="IPR001173">
    <property type="entry name" value="Glyco_trans_2-like"/>
</dbReference>
<keyword evidence="4" id="KW-0328">Glycosyltransferase</keyword>
<organism evidence="13 14">
    <name type="scientific">Brevibacterium senegalense</name>
    <dbReference type="NCBI Taxonomy" id="1033736"/>
    <lineage>
        <taxon>Bacteria</taxon>
        <taxon>Bacillati</taxon>
        <taxon>Actinomycetota</taxon>
        <taxon>Actinomycetes</taxon>
        <taxon>Micrococcales</taxon>
        <taxon>Brevibacteriaceae</taxon>
        <taxon>Brevibacterium</taxon>
    </lineage>
</organism>
<comment type="catalytic activity">
    <reaction evidence="10">
        <text>an NDP-alpha-D-glucose + (2R)-3-phosphoglycerate = (2R)-2-O-(alpha-D-glucopyranosyl)-3-phospho-glycerate + a ribonucleoside 5'-diphosphate + H(+)</text>
        <dbReference type="Rhea" id="RHEA:47244"/>
        <dbReference type="ChEBI" id="CHEBI:15378"/>
        <dbReference type="ChEBI" id="CHEBI:57930"/>
        <dbReference type="ChEBI" id="CHEBI:58272"/>
        <dbReference type="ChEBI" id="CHEBI:62600"/>
        <dbReference type="ChEBI" id="CHEBI:76533"/>
        <dbReference type="EC" id="2.4.1.266"/>
    </reaction>
    <physiologicalReaction direction="left-to-right" evidence="10">
        <dbReference type="Rhea" id="RHEA:47245"/>
    </physiologicalReaction>
</comment>
<dbReference type="Gene3D" id="3.90.550.10">
    <property type="entry name" value="Spore Coat Polysaccharide Biosynthesis Protein SpsA, Chain A"/>
    <property type="match status" value="1"/>
</dbReference>
<evidence type="ECO:0000256" key="1">
    <source>
        <dbReference type="ARBA" id="ARBA00001936"/>
    </source>
</evidence>
<accession>A0A921SNI6</accession>
<evidence type="ECO:0000256" key="5">
    <source>
        <dbReference type="ARBA" id="ARBA00022679"/>
    </source>
</evidence>
<protein>
    <recommendedName>
        <fullName evidence="8">Glucosyl-3-phosphoglycerate synthase</fullName>
        <ecNumber evidence="7">2.4.1.266</ecNumber>
    </recommendedName>
</protein>
<keyword evidence="5" id="KW-0808">Transferase</keyword>
<dbReference type="SUPFAM" id="SSF53448">
    <property type="entry name" value="Nucleotide-diphospho-sugar transferases"/>
    <property type="match status" value="1"/>
</dbReference>
<name>A0A921SNI6_9MICO</name>
<reference evidence="13" key="1">
    <citation type="journal article" date="2021" name="PeerJ">
        <title>Extensive microbial diversity within the chicken gut microbiome revealed by metagenomics and culture.</title>
        <authorList>
            <person name="Gilroy R."/>
            <person name="Ravi A."/>
            <person name="Getino M."/>
            <person name="Pursley I."/>
            <person name="Horton D.L."/>
            <person name="Alikhan N.F."/>
            <person name="Baker D."/>
            <person name="Gharbi K."/>
            <person name="Hall N."/>
            <person name="Watson M."/>
            <person name="Adriaenssens E.M."/>
            <person name="Foster-Nyarko E."/>
            <person name="Jarju S."/>
            <person name="Secka A."/>
            <person name="Antonio M."/>
            <person name="Oren A."/>
            <person name="Chaudhuri R.R."/>
            <person name="La Ragione R."/>
            <person name="Hildebrand F."/>
            <person name="Pallen M.J."/>
        </authorList>
    </citation>
    <scope>NUCLEOTIDE SEQUENCE</scope>
    <source>
        <strain evidence="13">ChiGjej5B5-7349</strain>
    </source>
</reference>